<dbReference type="RefSeq" id="XP_012407433.1">
    <property type="nucleotide sequence ID" value="XM_012551979.3"/>
</dbReference>
<dbReference type="GO" id="GO:0008284">
    <property type="term" value="P:positive regulation of cell population proliferation"/>
    <property type="evidence" value="ECO:0007669"/>
    <property type="project" value="Ensembl"/>
</dbReference>
<evidence type="ECO:0000256" key="1">
    <source>
        <dbReference type="ARBA" id="ARBA00009024"/>
    </source>
</evidence>
<dbReference type="GO" id="GO:0006366">
    <property type="term" value="P:transcription by RNA polymerase II"/>
    <property type="evidence" value="ECO:0007669"/>
    <property type="project" value="Ensembl"/>
</dbReference>
<dbReference type="GeneTree" id="ENSGT00940000157329"/>
<dbReference type="GO" id="GO:0040015">
    <property type="term" value="P:negative regulation of multicellular organism growth"/>
    <property type="evidence" value="ECO:0007669"/>
    <property type="project" value="Ensembl"/>
</dbReference>
<sequence length="121" mass="13328">MAVDVSKMQQTQPVVIMTQPQRGGICPQSSTWQTGLLDCFSDCGVCLCGTFCTICLSCQVASDMNECCLCGTSVAMRTLYRTRYGIPGSICNDFMATVFCTTCSLCQIKRDINKRKNMNVF</sequence>
<reference evidence="2 3" key="1">
    <citation type="journal article" date="2011" name="Proc. Natl. Acad. Sci. U.S.A.">
        <title>Genetic diversity and population structure of the endangered marsupial Sarcophilus harrisii (Tasmanian devil).</title>
        <authorList>
            <person name="Miller W."/>
            <person name="Hayes V.M."/>
            <person name="Ratan A."/>
            <person name="Petersen D.C."/>
            <person name="Wittekindt N.E."/>
            <person name="Miller J."/>
            <person name="Walenz B."/>
            <person name="Knight J."/>
            <person name="Qi J."/>
            <person name="Zhao F."/>
            <person name="Wang Q."/>
            <person name="Bedoya-Reina O.C."/>
            <person name="Katiyar N."/>
            <person name="Tomsho L.P."/>
            <person name="Kasson L.M."/>
            <person name="Hardie R.A."/>
            <person name="Woodbridge P."/>
            <person name="Tindall E.A."/>
            <person name="Bertelsen M.F."/>
            <person name="Dixon D."/>
            <person name="Pyecroft S."/>
            <person name="Helgen K.M."/>
            <person name="Lesk A.M."/>
            <person name="Pringle T.H."/>
            <person name="Patterson N."/>
            <person name="Zhang Y."/>
            <person name="Kreiss A."/>
            <person name="Woods G.M."/>
            <person name="Jones M.E."/>
            <person name="Schuster S.C."/>
        </authorList>
    </citation>
    <scope>NUCLEOTIDE SEQUENCE [LARGE SCALE GENOMIC DNA]</scope>
</reference>
<dbReference type="GO" id="GO:0003682">
    <property type="term" value="F:chromatin binding"/>
    <property type="evidence" value="ECO:0007669"/>
    <property type="project" value="Ensembl"/>
</dbReference>
<dbReference type="GO" id="GO:0050873">
    <property type="term" value="P:brown fat cell differentiation"/>
    <property type="evidence" value="ECO:0007669"/>
    <property type="project" value="Ensembl"/>
</dbReference>
<dbReference type="FunCoup" id="A0A7N4NHA1">
    <property type="interactions" value="18"/>
</dbReference>
<dbReference type="GO" id="GO:0043066">
    <property type="term" value="P:negative regulation of apoptotic process"/>
    <property type="evidence" value="ECO:0007669"/>
    <property type="project" value="Ensembl"/>
</dbReference>
<proteinExistence type="inferred from homology"/>
<dbReference type="Proteomes" id="UP000007648">
    <property type="component" value="Unassembled WGS sequence"/>
</dbReference>
<dbReference type="CTD" id="51316"/>
<comment type="similarity">
    <text evidence="1">Belongs to the cornifelin family.</text>
</comment>
<reference evidence="2" key="3">
    <citation type="submission" date="2025-09" db="UniProtKB">
        <authorList>
            <consortium name="Ensembl"/>
        </authorList>
    </citation>
    <scope>IDENTIFICATION</scope>
</reference>
<evidence type="ECO:0000313" key="2">
    <source>
        <dbReference type="Ensembl" id="ENSSHAP00000023300.1"/>
    </source>
</evidence>
<dbReference type="Pfam" id="PF04749">
    <property type="entry name" value="PLAC8"/>
    <property type="match status" value="1"/>
</dbReference>
<organism evidence="2 3">
    <name type="scientific">Sarcophilus harrisii</name>
    <name type="common">Tasmanian devil</name>
    <name type="synonym">Sarcophilus laniarius</name>
    <dbReference type="NCBI Taxonomy" id="9305"/>
    <lineage>
        <taxon>Eukaryota</taxon>
        <taxon>Metazoa</taxon>
        <taxon>Chordata</taxon>
        <taxon>Craniata</taxon>
        <taxon>Vertebrata</taxon>
        <taxon>Euteleostomi</taxon>
        <taxon>Mammalia</taxon>
        <taxon>Metatheria</taxon>
        <taxon>Dasyuromorphia</taxon>
        <taxon>Dasyuridae</taxon>
        <taxon>Sarcophilus</taxon>
    </lineage>
</organism>
<protein>
    <submittedName>
        <fullName evidence="2">Placenta associated 8</fullName>
    </submittedName>
</protein>
<name>A0A7N4NHA1_SARHA</name>
<dbReference type="GO" id="GO:0009409">
    <property type="term" value="P:response to cold"/>
    <property type="evidence" value="ECO:0007669"/>
    <property type="project" value="Ensembl"/>
</dbReference>
<keyword evidence="3" id="KW-1185">Reference proteome</keyword>
<dbReference type="OrthoDB" id="1045822at2759"/>
<evidence type="ECO:0000313" key="3">
    <source>
        <dbReference type="Proteomes" id="UP000007648"/>
    </source>
</evidence>
<dbReference type="GO" id="GO:0045944">
    <property type="term" value="P:positive regulation of transcription by RNA polymerase II"/>
    <property type="evidence" value="ECO:0007669"/>
    <property type="project" value="Ensembl"/>
</dbReference>
<accession>A0A7N4NHA1</accession>
<dbReference type="InterPro" id="IPR006461">
    <property type="entry name" value="PLAC_motif_containing"/>
</dbReference>
<dbReference type="NCBIfam" id="TIGR01571">
    <property type="entry name" value="A_thal_Cys_rich"/>
    <property type="match status" value="1"/>
</dbReference>
<dbReference type="AlphaFoldDB" id="A0A7N4NHA1"/>
<dbReference type="GO" id="GO:0042742">
    <property type="term" value="P:defense response to bacterium"/>
    <property type="evidence" value="ECO:0007669"/>
    <property type="project" value="Ensembl"/>
</dbReference>
<dbReference type="InParanoid" id="A0A7N4NHA1"/>
<gene>
    <name evidence="2" type="primary">PLAC8</name>
</gene>
<dbReference type="Ensembl" id="ENSSHAT00000030399.1">
    <property type="protein sequence ID" value="ENSSHAP00000023300.1"/>
    <property type="gene ID" value="ENSSHAG00000007753.2"/>
</dbReference>
<reference evidence="2" key="2">
    <citation type="submission" date="2025-08" db="UniProtKB">
        <authorList>
            <consortium name="Ensembl"/>
        </authorList>
    </citation>
    <scope>IDENTIFICATION</scope>
</reference>
<dbReference type="PANTHER" id="PTHR15907">
    <property type="entry name" value="DUF614 FAMILY PROTEIN-RELATED"/>
    <property type="match status" value="1"/>
</dbReference>
<dbReference type="GO" id="GO:0120162">
    <property type="term" value="P:positive regulation of cold-induced thermogenesis"/>
    <property type="evidence" value="ECO:0007669"/>
    <property type="project" value="Ensembl"/>
</dbReference>
<dbReference type="GeneID" id="100924330"/>